<accession>A0AAE9ZAY5</accession>
<dbReference type="Gene3D" id="3.30.930.10">
    <property type="entry name" value="Bira Bifunctional Protein, Domain 2"/>
    <property type="match status" value="1"/>
</dbReference>
<dbReference type="NCBIfam" id="TIGR00409">
    <property type="entry name" value="proS_fam_II"/>
    <property type="match status" value="1"/>
</dbReference>
<dbReference type="NCBIfam" id="NF008979">
    <property type="entry name" value="PRK12325.1"/>
    <property type="match status" value="1"/>
</dbReference>
<dbReference type="Pfam" id="PF03129">
    <property type="entry name" value="HGTP_anticodon"/>
    <property type="match status" value="1"/>
</dbReference>
<dbReference type="InterPro" id="IPR004154">
    <property type="entry name" value="Anticodon-bd"/>
</dbReference>
<dbReference type="Proteomes" id="UP001214043">
    <property type="component" value="Chromosome"/>
</dbReference>
<dbReference type="InterPro" id="IPR044140">
    <property type="entry name" value="ProRS_anticodon_short"/>
</dbReference>
<evidence type="ECO:0000313" key="12">
    <source>
        <dbReference type="EMBL" id="WDI31024.1"/>
    </source>
</evidence>
<proteinExistence type="inferred from homology"/>
<keyword evidence="4 10" id="KW-0436">Ligase</keyword>
<evidence type="ECO:0000256" key="4">
    <source>
        <dbReference type="ARBA" id="ARBA00022598"/>
    </source>
</evidence>
<evidence type="ECO:0000256" key="1">
    <source>
        <dbReference type="ARBA" id="ARBA00004496"/>
    </source>
</evidence>
<name>A0AAE9ZAY5_9PROT</name>
<dbReference type="InterPro" id="IPR033730">
    <property type="entry name" value="ProRS_core_prok"/>
</dbReference>
<dbReference type="SUPFAM" id="SSF52954">
    <property type="entry name" value="Class II aaRS ABD-related"/>
    <property type="match status" value="1"/>
</dbReference>
<dbReference type="InterPro" id="IPR004500">
    <property type="entry name" value="Pro-tRNA-synth_IIa_bac-type"/>
</dbReference>
<dbReference type="FunFam" id="3.30.930.10:FF:000042">
    <property type="entry name" value="probable proline--tRNA ligase, mitochondrial"/>
    <property type="match status" value="1"/>
</dbReference>
<comment type="function">
    <text evidence="10">Catalyzes the attachment of proline to tRNA(Pro) in a two-step reaction: proline is first activated by ATP to form Pro-AMP and then transferred to the acceptor end of tRNA(Pro).</text>
</comment>
<gene>
    <name evidence="10" type="primary">proS</name>
    <name evidence="12" type="ORF">PUV54_13785</name>
</gene>
<dbReference type="EC" id="6.1.1.15" evidence="10"/>
<dbReference type="PROSITE" id="PS50862">
    <property type="entry name" value="AA_TRNA_LIGASE_II"/>
    <property type="match status" value="1"/>
</dbReference>
<evidence type="ECO:0000259" key="11">
    <source>
        <dbReference type="PROSITE" id="PS50862"/>
    </source>
</evidence>
<dbReference type="Gene3D" id="3.40.50.800">
    <property type="entry name" value="Anticodon-binding domain"/>
    <property type="match status" value="1"/>
</dbReference>
<dbReference type="GO" id="GO:0005829">
    <property type="term" value="C:cytosol"/>
    <property type="evidence" value="ECO:0007669"/>
    <property type="project" value="TreeGrafter"/>
</dbReference>
<evidence type="ECO:0000256" key="2">
    <source>
        <dbReference type="ARBA" id="ARBA00011738"/>
    </source>
</evidence>
<keyword evidence="8 10" id="KW-0030">Aminoacyl-tRNA synthetase</keyword>
<keyword evidence="3 10" id="KW-0963">Cytoplasm</keyword>
<sequence length="448" mass="50263">MRLSRYYLPLLKETPADAQIASHRLMLRAGMIRQEGAGIYAWLPLGFRVLKKIEQIVREEQNRAGAVEMLMPTIQSADLWRESGRYDAYGKEMLRITDRADRDMLYGPTNEEMITEIFRAGVRSYKDLPKMLYHIQWKFRDEIRPRFGVMRGREFLMKDTYSFDIDEASARASYNKMFVAYLRTFARMGLKSIPMRAETGPIGGDLSHEFIVLAETGESAVFCDRQLVDMDTPNKDIDFDGDLQPVIDQFTAHYAATDEMHDEAAFEKNVEENNRVSARGIEVGHIFFFGDKYSTPMNAVVAGPDAGDIPVQMGSYGVGVSRLLGAIIEAYHDESGCKWPTPVAPYHVGLVNLRAGDDSCDATCEKLYAELTSQGVEVLYDDTSARPGEKFARMDLIGLPYQVVIGPRGLENDEAEVKTRADGAKETMPVDTVAQHVGSAVLKALQYA</sequence>
<comment type="similarity">
    <text evidence="10">Belongs to the class-II aminoacyl-tRNA synthetase family. ProS type 2 subfamily.</text>
</comment>
<evidence type="ECO:0000256" key="5">
    <source>
        <dbReference type="ARBA" id="ARBA00022741"/>
    </source>
</evidence>
<dbReference type="CDD" id="cd00779">
    <property type="entry name" value="ProRS_core_prok"/>
    <property type="match status" value="1"/>
</dbReference>
<keyword evidence="13" id="KW-1185">Reference proteome</keyword>
<evidence type="ECO:0000256" key="3">
    <source>
        <dbReference type="ARBA" id="ARBA00022490"/>
    </source>
</evidence>
<dbReference type="GO" id="GO:0006433">
    <property type="term" value="P:prolyl-tRNA aminoacylation"/>
    <property type="evidence" value="ECO:0007669"/>
    <property type="project" value="UniProtKB-UniRule"/>
</dbReference>
<dbReference type="PRINTS" id="PR01046">
    <property type="entry name" value="TRNASYNTHPRO"/>
</dbReference>
<dbReference type="GO" id="GO:0005524">
    <property type="term" value="F:ATP binding"/>
    <property type="evidence" value="ECO:0007669"/>
    <property type="project" value="UniProtKB-UniRule"/>
</dbReference>
<dbReference type="InterPro" id="IPR023716">
    <property type="entry name" value="Prolyl-tRNA_ligase_IIa_type2"/>
</dbReference>
<feature type="domain" description="Aminoacyl-transfer RNA synthetases class-II family profile" evidence="11">
    <location>
        <begin position="38"/>
        <end position="340"/>
    </location>
</feature>
<keyword evidence="7 10" id="KW-0648">Protein biosynthesis</keyword>
<dbReference type="FunFam" id="3.40.50.800:FF:000032">
    <property type="entry name" value="Proline--tRNA ligase"/>
    <property type="match status" value="1"/>
</dbReference>
<dbReference type="KEGG" id="hfl:PUV54_13785"/>
<dbReference type="InterPro" id="IPR045864">
    <property type="entry name" value="aa-tRNA-synth_II/BPL/LPL"/>
</dbReference>
<evidence type="ECO:0000256" key="8">
    <source>
        <dbReference type="ARBA" id="ARBA00023146"/>
    </source>
</evidence>
<comment type="subcellular location">
    <subcellularLocation>
        <location evidence="1 10">Cytoplasm</location>
    </subcellularLocation>
</comment>
<dbReference type="InterPro" id="IPR002316">
    <property type="entry name" value="Pro-tRNA-ligase_IIa"/>
</dbReference>
<dbReference type="HAMAP" id="MF_01570">
    <property type="entry name" value="Pro_tRNA_synth_type2"/>
    <property type="match status" value="1"/>
</dbReference>
<keyword evidence="5 10" id="KW-0547">Nucleotide-binding</keyword>
<dbReference type="PANTHER" id="PTHR42753:SF2">
    <property type="entry name" value="PROLINE--TRNA LIGASE"/>
    <property type="match status" value="1"/>
</dbReference>
<organism evidence="12 13">
    <name type="scientific">Hyphococcus flavus</name>
    <dbReference type="NCBI Taxonomy" id="1866326"/>
    <lineage>
        <taxon>Bacteria</taxon>
        <taxon>Pseudomonadati</taxon>
        <taxon>Pseudomonadota</taxon>
        <taxon>Alphaproteobacteria</taxon>
        <taxon>Parvularculales</taxon>
        <taxon>Parvularculaceae</taxon>
        <taxon>Hyphococcus</taxon>
    </lineage>
</organism>
<dbReference type="GO" id="GO:0004827">
    <property type="term" value="F:proline-tRNA ligase activity"/>
    <property type="evidence" value="ECO:0007669"/>
    <property type="project" value="UniProtKB-UniRule"/>
</dbReference>
<dbReference type="PANTHER" id="PTHR42753">
    <property type="entry name" value="MITOCHONDRIAL RIBOSOME PROTEIN L39/PROLYL-TRNA LIGASE FAMILY MEMBER"/>
    <property type="match status" value="1"/>
</dbReference>
<dbReference type="AlphaFoldDB" id="A0AAE9ZAY5"/>
<evidence type="ECO:0000313" key="13">
    <source>
        <dbReference type="Proteomes" id="UP001214043"/>
    </source>
</evidence>
<reference evidence="12" key="1">
    <citation type="submission" date="2023-02" db="EMBL/GenBank/DDBJ databases">
        <title>Genome sequence of Hyphococcus flavus.</title>
        <authorList>
            <person name="Rong J.-C."/>
            <person name="Zhao Q."/>
            <person name="Yi M."/>
            <person name="Wu J.-Y."/>
        </authorList>
    </citation>
    <scope>NUCLEOTIDE SEQUENCE</scope>
    <source>
        <strain evidence="12">MCCC 1K03223</strain>
    </source>
</reference>
<keyword evidence="6 10" id="KW-0067">ATP-binding</keyword>
<dbReference type="RefSeq" id="WP_274492846.1">
    <property type="nucleotide sequence ID" value="NZ_CP118166.1"/>
</dbReference>
<dbReference type="Pfam" id="PF00587">
    <property type="entry name" value="tRNA-synt_2b"/>
    <property type="match status" value="1"/>
</dbReference>
<dbReference type="InterPro" id="IPR002314">
    <property type="entry name" value="aa-tRNA-synt_IIb"/>
</dbReference>
<comment type="subunit">
    <text evidence="2 10">Homodimer.</text>
</comment>
<evidence type="ECO:0000256" key="7">
    <source>
        <dbReference type="ARBA" id="ARBA00022917"/>
    </source>
</evidence>
<evidence type="ECO:0000256" key="10">
    <source>
        <dbReference type="HAMAP-Rule" id="MF_01570"/>
    </source>
</evidence>
<protein>
    <recommendedName>
        <fullName evidence="10">Proline--tRNA ligase</fullName>
        <ecNumber evidence="10">6.1.1.15</ecNumber>
    </recommendedName>
    <alternativeName>
        <fullName evidence="10">Prolyl-tRNA synthetase</fullName>
        <shortName evidence="10">ProRS</shortName>
    </alternativeName>
</protein>
<evidence type="ECO:0000256" key="9">
    <source>
        <dbReference type="ARBA" id="ARBA00047671"/>
    </source>
</evidence>
<comment type="catalytic activity">
    <reaction evidence="9 10">
        <text>tRNA(Pro) + L-proline + ATP = L-prolyl-tRNA(Pro) + AMP + diphosphate</text>
        <dbReference type="Rhea" id="RHEA:14305"/>
        <dbReference type="Rhea" id="RHEA-COMP:9700"/>
        <dbReference type="Rhea" id="RHEA-COMP:9702"/>
        <dbReference type="ChEBI" id="CHEBI:30616"/>
        <dbReference type="ChEBI" id="CHEBI:33019"/>
        <dbReference type="ChEBI" id="CHEBI:60039"/>
        <dbReference type="ChEBI" id="CHEBI:78442"/>
        <dbReference type="ChEBI" id="CHEBI:78532"/>
        <dbReference type="ChEBI" id="CHEBI:456215"/>
        <dbReference type="EC" id="6.1.1.15"/>
    </reaction>
</comment>
<dbReference type="InterPro" id="IPR050062">
    <property type="entry name" value="Pro-tRNA_synthetase"/>
</dbReference>
<dbReference type="CDD" id="cd00861">
    <property type="entry name" value="ProRS_anticodon_short"/>
    <property type="match status" value="1"/>
</dbReference>
<evidence type="ECO:0000256" key="6">
    <source>
        <dbReference type="ARBA" id="ARBA00022840"/>
    </source>
</evidence>
<dbReference type="InterPro" id="IPR036621">
    <property type="entry name" value="Anticodon-bd_dom_sf"/>
</dbReference>
<dbReference type="SUPFAM" id="SSF55681">
    <property type="entry name" value="Class II aaRS and biotin synthetases"/>
    <property type="match status" value="1"/>
</dbReference>
<dbReference type="EMBL" id="CP118166">
    <property type="protein sequence ID" value="WDI31024.1"/>
    <property type="molecule type" value="Genomic_DNA"/>
</dbReference>
<dbReference type="InterPro" id="IPR006195">
    <property type="entry name" value="aa-tRNA-synth_II"/>
</dbReference>